<reference evidence="9" key="2">
    <citation type="submission" date="2020-11" db="EMBL/GenBank/DDBJ databases">
        <authorList>
            <person name="Cecchin M."/>
            <person name="Marcolungo L."/>
            <person name="Rossato M."/>
            <person name="Girolomoni L."/>
            <person name="Cosentino E."/>
            <person name="Cuine S."/>
            <person name="Li-Beisson Y."/>
            <person name="Delledonne M."/>
            <person name="Ballottari M."/>
        </authorList>
    </citation>
    <scope>NUCLEOTIDE SEQUENCE</scope>
    <source>
        <strain evidence="9">211/11P</strain>
        <tissue evidence="9">Whole cell</tissue>
    </source>
</reference>
<feature type="compositionally biased region" description="Polar residues" evidence="5">
    <location>
        <begin position="1"/>
        <end position="11"/>
    </location>
</feature>
<feature type="transmembrane region" description="Helical" evidence="6">
    <location>
        <begin position="191"/>
        <end position="214"/>
    </location>
</feature>
<feature type="transmembrane region" description="Helical" evidence="6">
    <location>
        <begin position="456"/>
        <end position="489"/>
    </location>
</feature>
<name>A0A9D4U0B7_CHLVU</name>
<evidence type="ECO:0000313" key="10">
    <source>
        <dbReference type="Proteomes" id="UP001055712"/>
    </source>
</evidence>
<dbReference type="GO" id="GO:0016020">
    <property type="term" value="C:membrane"/>
    <property type="evidence" value="ECO:0007669"/>
    <property type="project" value="UniProtKB-SubCell"/>
</dbReference>
<dbReference type="PANTHER" id="PTHR43310">
    <property type="entry name" value="SULFATE TRANSPORTER YBAR-RELATED"/>
    <property type="match status" value="1"/>
</dbReference>
<feature type="transmembrane region" description="Helical" evidence="6">
    <location>
        <begin position="123"/>
        <end position="141"/>
    </location>
</feature>
<protein>
    <recommendedName>
        <fullName evidence="11">Sulfate transporter</fullName>
    </recommendedName>
</protein>
<evidence type="ECO:0000256" key="5">
    <source>
        <dbReference type="SAM" id="MobiDB-lite"/>
    </source>
</evidence>
<evidence type="ECO:0000259" key="8">
    <source>
        <dbReference type="PROSITE" id="PS50801"/>
    </source>
</evidence>
<feature type="transmembrane region" description="Helical" evidence="6">
    <location>
        <begin position="251"/>
        <end position="275"/>
    </location>
</feature>
<evidence type="ECO:0000256" key="1">
    <source>
        <dbReference type="ARBA" id="ARBA00004141"/>
    </source>
</evidence>
<evidence type="ECO:0008006" key="11">
    <source>
        <dbReference type="Google" id="ProtNLM"/>
    </source>
</evidence>
<keyword evidence="3 6" id="KW-1133">Transmembrane helix</keyword>
<proteinExistence type="predicted"/>
<sequence length="923" mass="95508">MSYVLHSTPSGTPLASPRASAEAEAGGGLGDLEAPLLPGGGGTPPKQLFESGGVFKAITFGLINTCAGVPALIAFCAVVFKDPAYEPWIEPLCKFFFLASAVHQAVVCCLSAVPYAVGQVQDVGLIFLSAMASSIAAACAADGYSAAAALGTSLLTMAVSTFVVGLGLVAVAKAQLASVVQYVPLPAIGGYLSFVGYFCFASGLGLGCGIQLGTLSSWVQLWDAHVAARVAPTLASCFTLMWVMARHKHPAALPLTLLAIVALFHGCLAALGVSLEEAQQAGWLLKPAASTGRFWDLWLLFDLGPGLSLQHIHWSAALQQVGKLLGLFLLVCFGSCMDIAAISSGMNQDSPLRLDFNQELTTIGISNMLSGAVGAGFTGSFIFSQTIWSGRAGVTSRLNGAVIALLEFGMFALPGSGLVQYLPCFFFGSLLLLFGLEIMLDWMLRSYHKLSAAEYALLWATFGAISVFGLEAGIAAGCVGATLFFVFAYSKAQLSNFSLGQGHSGIVRSADQEAALELLRPTHMVAARLRGFLFFGTANAISTRLHAAAKSLEAAGGTSSSGSSSELGGGASLPSGNGAVSPILATSPWRLRGPQRPADRVYGDSSKHNGALFASVAAPKFMVVDFSQVKGLDATAARTLGALFRDLAQLDIAPVVTAARPADIRQLLKAHGVPLPPLPTASAQHAAPASGPSAAAELDSQHCHEFLTYEEGVRFAEQQLLAVAVTCGLCRPPSEAVTLEQLLLAHASQAALPFASREEASSTAAAIQRYCTTRCLQPGEQLWQEGQPADSFWIIEQGRVTVEQLVAGGGGGGATAAAADQQADSGRQRRGSVRVFVFGPGSIAGVVDVFLHRTRSSSAVVGSGGGGDGGGGDGSCRALQISREALGRMAMEAPAALHFLQAVVMRAKILDLGTAADMVAARV</sequence>
<feature type="transmembrane region" description="Helical" evidence="6">
    <location>
        <begin position="148"/>
        <end position="171"/>
    </location>
</feature>
<dbReference type="InterPro" id="IPR000595">
    <property type="entry name" value="cNMP-bd_dom"/>
</dbReference>
<comment type="subcellular location">
    <subcellularLocation>
        <location evidence="1">Membrane</location>
        <topology evidence="1">Multi-pass membrane protein</topology>
    </subcellularLocation>
</comment>
<dbReference type="InterPro" id="IPR018490">
    <property type="entry name" value="cNMP-bd_dom_sf"/>
</dbReference>
<dbReference type="InterPro" id="IPR052706">
    <property type="entry name" value="Membrane-Transporter-like"/>
</dbReference>
<dbReference type="InterPro" id="IPR036513">
    <property type="entry name" value="STAS_dom_sf"/>
</dbReference>
<dbReference type="InterPro" id="IPR014710">
    <property type="entry name" value="RmlC-like_jellyroll"/>
</dbReference>
<evidence type="ECO:0000259" key="7">
    <source>
        <dbReference type="PROSITE" id="PS50042"/>
    </source>
</evidence>
<organism evidence="9 10">
    <name type="scientific">Chlorella vulgaris</name>
    <name type="common">Green alga</name>
    <dbReference type="NCBI Taxonomy" id="3077"/>
    <lineage>
        <taxon>Eukaryota</taxon>
        <taxon>Viridiplantae</taxon>
        <taxon>Chlorophyta</taxon>
        <taxon>core chlorophytes</taxon>
        <taxon>Trebouxiophyceae</taxon>
        <taxon>Chlorellales</taxon>
        <taxon>Chlorellaceae</taxon>
        <taxon>Chlorella clade</taxon>
        <taxon>Chlorella</taxon>
    </lineage>
</organism>
<feature type="transmembrane region" description="Helical" evidence="6">
    <location>
        <begin position="57"/>
        <end position="80"/>
    </location>
</feature>
<feature type="region of interest" description="Disordered" evidence="5">
    <location>
        <begin position="1"/>
        <end position="25"/>
    </location>
</feature>
<evidence type="ECO:0000256" key="2">
    <source>
        <dbReference type="ARBA" id="ARBA00022692"/>
    </source>
</evidence>
<accession>A0A9D4U0B7</accession>
<reference evidence="9" key="1">
    <citation type="journal article" date="2019" name="Plant J.">
        <title>Chlorella vulgaris genome assembly and annotation reveals the molecular basis for metabolic acclimation to high light conditions.</title>
        <authorList>
            <person name="Cecchin M."/>
            <person name="Marcolungo L."/>
            <person name="Rossato M."/>
            <person name="Girolomoni L."/>
            <person name="Cosentino E."/>
            <person name="Cuine S."/>
            <person name="Li-Beisson Y."/>
            <person name="Delledonne M."/>
            <person name="Ballottari M."/>
        </authorList>
    </citation>
    <scope>NUCLEOTIDE SEQUENCE</scope>
    <source>
        <strain evidence="9">211/11P</strain>
    </source>
</reference>
<feature type="compositionally biased region" description="Low complexity" evidence="5">
    <location>
        <begin position="13"/>
        <end position="24"/>
    </location>
</feature>
<dbReference type="Pfam" id="PF00916">
    <property type="entry name" value="Sulfate_transp"/>
    <property type="match status" value="1"/>
</dbReference>
<dbReference type="OrthoDB" id="409725at2759"/>
<dbReference type="InterPro" id="IPR011547">
    <property type="entry name" value="SLC26A/SulP_dom"/>
</dbReference>
<keyword evidence="2 6" id="KW-0812">Transmembrane</keyword>
<dbReference type="SUPFAM" id="SSF52091">
    <property type="entry name" value="SpoIIaa-like"/>
    <property type="match status" value="1"/>
</dbReference>
<dbReference type="PROSITE" id="PS50042">
    <property type="entry name" value="CNMP_BINDING_3"/>
    <property type="match status" value="1"/>
</dbReference>
<dbReference type="Proteomes" id="UP001055712">
    <property type="component" value="Unassembled WGS sequence"/>
</dbReference>
<dbReference type="PANTHER" id="PTHR43310:SF2">
    <property type="entry name" value="SLC26A_SULP TRANSPORTER DOMAIN-CONTAINING PROTEIN"/>
    <property type="match status" value="1"/>
</dbReference>
<dbReference type="AlphaFoldDB" id="A0A9D4U0B7"/>
<comment type="caution">
    <text evidence="9">The sequence shown here is derived from an EMBL/GenBank/DDBJ whole genome shotgun (WGS) entry which is preliminary data.</text>
</comment>
<keyword evidence="4 6" id="KW-0472">Membrane</keyword>
<dbReference type="Gene3D" id="2.60.120.10">
    <property type="entry name" value="Jelly Rolls"/>
    <property type="match status" value="1"/>
</dbReference>
<dbReference type="Gene3D" id="3.30.750.24">
    <property type="entry name" value="STAS domain"/>
    <property type="match status" value="1"/>
</dbReference>
<feature type="domain" description="Cyclic nucleotide-binding" evidence="7">
    <location>
        <begin position="770"/>
        <end position="891"/>
    </location>
</feature>
<evidence type="ECO:0000256" key="3">
    <source>
        <dbReference type="ARBA" id="ARBA00022989"/>
    </source>
</evidence>
<feature type="transmembrane region" description="Helical" evidence="6">
    <location>
        <begin position="363"/>
        <end position="388"/>
    </location>
</feature>
<feature type="domain" description="STAS" evidence="8">
    <location>
        <begin position="514"/>
        <end position="673"/>
    </location>
</feature>
<evidence type="ECO:0000256" key="4">
    <source>
        <dbReference type="ARBA" id="ARBA00023136"/>
    </source>
</evidence>
<feature type="transmembrane region" description="Helical" evidence="6">
    <location>
        <begin position="425"/>
        <end position="444"/>
    </location>
</feature>
<evidence type="ECO:0000256" key="6">
    <source>
        <dbReference type="SAM" id="Phobius"/>
    </source>
</evidence>
<keyword evidence="10" id="KW-1185">Reference proteome</keyword>
<dbReference type="EMBL" id="SIDB01000001">
    <property type="protein sequence ID" value="KAI3438511.1"/>
    <property type="molecule type" value="Genomic_DNA"/>
</dbReference>
<gene>
    <name evidence="9" type="ORF">D9Q98_000939</name>
</gene>
<feature type="transmembrane region" description="Helical" evidence="6">
    <location>
        <begin position="400"/>
        <end position="419"/>
    </location>
</feature>
<feature type="transmembrane region" description="Helical" evidence="6">
    <location>
        <begin position="92"/>
        <end position="117"/>
    </location>
</feature>
<dbReference type="SUPFAM" id="SSF51206">
    <property type="entry name" value="cAMP-binding domain-like"/>
    <property type="match status" value="1"/>
</dbReference>
<dbReference type="InterPro" id="IPR002645">
    <property type="entry name" value="STAS_dom"/>
</dbReference>
<dbReference type="PROSITE" id="PS50801">
    <property type="entry name" value="STAS"/>
    <property type="match status" value="1"/>
</dbReference>
<dbReference type="Pfam" id="PF01740">
    <property type="entry name" value="STAS"/>
    <property type="match status" value="1"/>
</dbReference>
<feature type="transmembrane region" description="Helical" evidence="6">
    <location>
        <begin position="324"/>
        <end position="343"/>
    </location>
</feature>
<evidence type="ECO:0000313" key="9">
    <source>
        <dbReference type="EMBL" id="KAI3438511.1"/>
    </source>
</evidence>